<dbReference type="FunFam" id="3.30.200.20:FF:000512">
    <property type="entry name" value="Receptor-like protein kinase HSL1"/>
    <property type="match status" value="1"/>
</dbReference>
<dbReference type="FunFam" id="3.80.10.10:FF:000233">
    <property type="entry name" value="Leucine-rich repeat receptor-like protein kinase TDR"/>
    <property type="match status" value="1"/>
</dbReference>
<dbReference type="GO" id="GO:0005524">
    <property type="term" value="F:ATP binding"/>
    <property type="evidence" value="ECO:0007669"/>
    <property type="project" value="UniProtKB-UniRule"/>
</dbReference>
<evidence type="ECO:0000256" key="8">
    <source>
        <dbReference type="ARBA" id="ARBA00022777"/>
    </source>
</evidence>
<dbReference type="PROSITE" id="PS00108">
    <property type="entry name" value="PROTEIN_KINASE_ST"/>
    <property type="match status" value="1"/>
</dbReference>
<evidence type="ECO:0000256" key="9">
    <source>
        <dbReference type="ARBA" id="ARBA00022840"/>
    </source>
</evidence>
<dbReference type="PROSITE" id="PS00107">
    <property type="entry name" value="PROTEIN_KINASE_ATP"/>
    <property type="match status" value="1"/>
</dbReference>
<evidence type="ECO:0000256" key="15">
    <source>
        <dbReference type="SAM" id="Phobius"/>
    </source>
</evidence>
<keyword evidence="8 17" id="KW-0418">Kinase</keyword>
<dbReference type="SUPFAM" id="SSF52058">
    <property type="entry name" value="L domain-like"/>
    <property type="match status" value="2"/>
</dbReference>
<protein>
    <submittedName>
        <fullName evidence="17">MDIS1-interacting receptor like kinase</fullName>
    </submittedName>
</protein>
<keyword evidence="9 13" id="KW-0067">ATP-binding</keyword>
<dbReference type="Pfam" id="PF00560">
    <property type="entry name" value="LRR_1"/>
    <property type="match status" value="6"/>
</dbReference>
<dbReference type="AlphaFoldDB" id="A0AAW2MQR5"/>
<sequence length="905" mass="99930">MTKNTPSSPPLVQSLLLSHWTPSSDHCTWPEIACTDGSVTKIAIINGSITETIPPSICDLKNLSYIDLQWNYIPGFFPTVLYNCSKLEYLDLSQNYLVGTIPDDINRLSPWLQYLNLAANNFTGDIPASIGSLPSLVSLQLVANLFNGSFPPEIGNLSNLEELVLSNNAFAPQAIPSSFTKLKKLRNLWMTEANLIGEIPDGIGNMSALESLDLSVNSLRGNIPDGLFLLKNLTLLFLFKNRLSGPIPQRVESLKLQLVDIGLFSNNLSGELPPDFGRVIAFENKLTGELPDSLGDCNSLQIVRVHDNQLSGKIPDGLWTSINLTTLMLSNNLFAGELPGNVGSQLSLLELMNNQFSGPIPAGISSWEGLTVFRASNNSISGVIPQELTALPLLSTVLLDGNQLYGPLPSTIISWKSLTTLNLSRNQLSGEIPASLGLLPDLVYLDLSENQFSGQIPTEIGHLRPSSLNLSSNRLSGRVPGEFENGAFDRSFLNNPGLCSNIRSLGISPCRAERRKSDKLSSKFIAAVSSVAAVAFLGAFLYTVYVCRSYRKRKHVSESTWKLTSFQRLNFTETNILTGLIANNLIGKGGSGEVYRVPVNHSGEYVAVKRIWDNVRLDHKLEKEFLAEVEILGRIRHSNIVKLLCCISSESSKLLVYEYMENRSLDRWLHGKKRPHSISSSVHHVVLDWPKRLQIAIGAAHGLCYMHHHCSSPIIHRDVKSSNILLDSEFNAKIADFGLARMLIKNGEPNTMSVVAGSFGYMAPEYAQTRRVNEKIDVYSFGVILLELITGREAHSGDENSSLAEWVWRHVKDGKPIVDALDEDINEPHYLDEINTVLKLGLICTSTFPSSRPAMKDVLQILLRCSQRLQTAEKTKRNEYDVTPLLQNSKPDGTLENNDSVFTSI</sequence>
<dbReference type="PANTHER" id="PTHR48056:SF29">
    <property type="entry name" value="RECEPTOR-LIKE PROTEIN KINASE HSL1"/>
    <property type="match status" value="1"/>
</dbReference>
<dbReference type="Gene3D" id="1.10.510.10">
    <property type="entry name" value="Transferase(Phosphotransferase) domain 1"/>
    <property type="match status" value="1"/>
</dbReference>
<evidence type="ECO:0000256" key="10">
    <source>
        <dbReference type="ARBA" id="ARBA00022989"/>
    </source>
</evidence>
<dbReference type="InterPro" id="IPR032675">
    <property type="entry name" value="LRR_dom_sf"/>
</dbReference>
<comment type="subcellular location">
    <subcellularLocation>
        <location evidence="1">Membrane</location>
        <topology evidence="1">Single-pass membrane protein</topology>
    </subcellularLocation>
</comment>
<reference evidence="17" key="2">
    <citation type="journal article" date="2024" name="Plant">
        <title>Genomic evolution and insights into agronomic trait innovations of Sesamum species.</title>
        <authorList>
            <person name="Miao H."/>
            <person name="Wang L."/>
            <person name="Qu L."/>
            <person name="Liu H."/>
            <person name="Sun Y."/>
            <person name="Le M."/>
            <person name="Wang Q."/>
            <person name="Wei S."/>
            <person name="Zheng Y."/>
            <person name="Lin W."/>
            <person name="Duan Y."/>
            <person name="Cao H."/>
            <person name="Xiong S."/>
            <person name="Wang X."/>
            <person name="Wei L."/>
            <person name="Li C."/>
            <person name="Ma Q."/>
            <person name="Ju M."/>
            <person name="Zhao R."/>
            <person name="Li G."/>
            <person name="Mu C."/>
            <person name="Tian Q."/>
            <person name="Mei H."/>
            <person name="Zhang T."/>
            <person name="Gao T."/>
            <person name="Zhang H."/>
        </authorList>
    </citation>
    <scope>NUCLEOTIDE SEQUENCE</scope>
    <source>
        <strain evidence="17">G01</strain>
    </source>
</reference>
<proteinExistence type="predicted"/>
<dbReference type="EMBL" id="JACGWK010000009">
    <property type="protein sequence ID" value="KAL0333839.1"/>
    <property type="molecule type" value="Genomic_DNA"/>
</dbReference>
<comment type="caution">
    <text evidence="17">The sequence shown here is derived from an EMBL/GenBank/DDBJ whole genome shotgun (WGS) entry which is preliminary data.</text>
</comment>
<evidence type="ECO:0000256" key="14">
    <source>
        <dbReference type="SAM" id="MobiDB-lite"/>
    </source>
</evidence>
<evidence type="ECO:0000256" key="1">
    <source>
        <dbReference type="ARBA" id="ARBA00004167"/>
    </source>
</evidence>
<dbReference type="FunFam" id="3.80.10.10:FF:001670">
    <property type="entry name" value="Putative leucine-rich repeat receptor-like protein kinase family protein"/>
    <property type="match status" value="1"/>
</dbReference>
<keyword evidence="6" id="KW-0677">Repeat</keyword>
<evidence type="ECO:0000256" key="7">
    <source>
        <dbReference type="ARBA" id="ARBA00022741"/>
    </source>
</evidence>
<dbReference type="Gene3D" id="3.30.200.20">
    <property type="entry name" value="Phosphorylase Kinase, domain 1"/>
    <property type="match status" value="1"/>
</dbReference>
<dbReference type="FunFam" id="3.80.10.10:FF:000041">
    <property type="entry name" value="LRR receptor-like serine/threonine-protein kinase ERECTA"/>
    <property type="match status" value="1"/>
</dbReference>
<dbReference type="GO" id="GO:0009791">
    <property type="term" value="P:post-embryonic development"/>
    <property type="evidence" value="ECO:0007669"/>
    <property type="project" value="UniProtKB-ARBA"/>
</dbReference>
<dbReference type="GO" id="GO:0006952">
    <property type="term" value="P:defense response"/>
    <property type="evidence" value="ECO:0007669"/>
    <property type="project" value="UniProtKB-ARBA"/>
</dbReference>
<reference evidence="17" key="1">
    <citation type="submission" date="2020-06" db="EMBL/GenBank/DDBJ databases">
        <authorList>
            <person name="Li T."/>
            <person name="Hu X."/>
            <person name="Zhang T."/>
            <person name="Song X."/>
            <person name="Zhang H."/>
            <person name="Dai N."/>
            <person name="Sheng W."/>
            <person name="Hou X."/>
            <person name="Wei L."/>
        </authorList>
    </citation>
    <scope>NUCLEOTIDE SEQUENCE</scope>
    <source>
        <strain evidence="17">G01</strain>
        <tissue evidence="17">Leaf</tissue>
    </source>
</reference>
<gene>
    <name evidence="17" type="ORF">Sangu_1540100</name>
</gene>
<evidence type="ECO:0000256" key="3">
    <source>
        <dbReference type="ARBA" id="ARBA00022679"/>
    </source>
</evidence>
<dbReference type="InterPro" id="IPR050647">
    <property type="entry name" value="Plant_LRR-RLKs"/>
</dbReference>
<dbReference type="PROSITE" id="PS50011">
    <property type="entry name" value="PROTEIN_KINASE_DOM"/>
    <property type="match status" value="1"/>
</dbReference>
<dbReference type="GO" id="GO:0051707">
    <property type="term" value="P:response to other organism"/>
    <property type="evidence" value="ECO:0007669"/>
    <property type="project" value="UniProtKB-ARBA"/>
</dbReference>
<evidence type="ECO:0000256" key="2">
    <source>
        <dbReference type="ARBA" id="ARBA00022614"/>
    </source>
</evidence>
<evidence type="ECO:0000256" key="13">
    <source>
        <dbReference type="PROSITE-ProRule" id="PRU10141"/>
    </source>
</evidence>
<keyword evidence="7 13" id="KW-0547">Nucleotide-binding</keyword>
<evidence type="ECO:0000256" key="12">
    <source>
        <dbReference type="ARBA" id="ARBA00023180"/>
    </source>
</evidence>
<dbReference type="SMART" id="SM00369">
    <property type="entry name" value="LRR_TYP"/>
    <property type="match status" value="4"/>
</dbReference>
<evidence type="ECO:0000256" key="6">
    <source>
        <dbReference type="ARBA" id="ARBA00022737"/>
    </source>
</evidence>
<dbReference type="InterPro" id="IPR003591">
    <property type="entry name" value="Leu-rich_rpt_typical-subtyp"/>
</dbReference>
<dbReference type="PANTHER" id="PTHR48056">
    <property type="entry name" value="LRR RECEPTOR-LIKE SERINE/THREONINE-PROTEIN KINASE-RELATED"/>
    <property type="match status" value="1"/>
</dbReference>
<dbReference type="Gene3D" id="3.80.10.10">
    <property type="entry name" value="Ribonuclease Inhibitor"/>
    <property type="match status" value="4"/>
</dbReference>
<keyword evidence="17" id="KW-0675">Receptor</keyword>
<dbReference type="InterPro" id="IPR011009">
    <property type="entry name" value="Kinase-like_dom_sf"/>
</dbReference>
<evidence type="ECO:0000313" key="17">
    <source>
        <dbReference type="EMBL" id="KAL0333839.1"/>
    </source>
</evidence>
<dbReference type="Pfam" id="PF00069">
    <property type="entry name" value="Pkinase"/>
    <property type="match status" value="1"/>
</dbReference>
<accession>A0AAW2MQR5</accession>
<dbReference type="InterPro" id="IPR008271">
    <property type="entry name" value="Ser/Thr_kinase_AS"/>
</dbReference>
<feature type="domain" description="Protein kinase" evidence="16">
    <location>
        <begin position="580"/>
        <end position="869"/>
    </location>
</feature>
<dbReference type="GO" id="GO:0016020">
    <property type="term" value="C:membrane"/>
    <property type="evidence" value="ECO:0007669"/>
    <property type="project" value="UniProtKB-SubCell"/>
</dbReference>
<dbReference type="InterPro" id="IPR001611">
    <property type="entry name" value="Leu-rich_rpt"/>
</dbReference>
<dbReference type="GO" id="GO:0033612">
    <property type="term" value="F:receptor serine/threonine kinase binding"/>
    <property type="evidence" value="ECO:0007669"/>
    <property type="project" value="TreeGrafter"/>
</dbReference>
<feature type="compositionally biased region" description="Polar residues" evidence="14">
    <location>
        <begin position="885"/>
        <end position="905"/>
    </location>
</feature>
<evidence type="ECO:0000256" key="4">
    <source>
        <dbReference type="ARBA" id="ARBA00022692"/>
    </source>
</evidence>
<dbReference type="GO" id="GO:0004672">
    <property type="term" value="F:protein kinase activity"/>
    <property type="evidence" value="ECO:0007669"/>
    <property type="project" value="InterPro"/>
</dbReference>
<evidence type="ECO:0000256" key="11">
    <source>
        <dbReference type="ARBA" id="ARBA00023136"/>
    </source>
</evidence>
<keyword evidence="2" id="KW-0433">Leucine-rich repeat</keyword>
<dbReference type="InterPro" id="IPR000719">
    <property type="entry name" value="Prot_kinase_dom"/>
</dbReference>
<keyword evidence="5" id="KW-0732">Signal</keyword>
<dbReference type="FunFam" id="1.10.510.10:FF:000714">
    <property type="entry name" value="Kinase family with leucine-rich repeat domain-containing protein"/>
    <property type="match status" value="1"/>
</dbReference>
<dbReference type="SMART" id="SM00220">
    <property type="entry name" value="S_TKc"/>
    <property type="match status" value="1"/>
</dbReference>
<evidence type="ECO:0000256" key="5">
    <source>
        <dbReference type="ARBA" id="ARBA00022729"/>
    </source>
</evidence>
<name>A0AAW2MQR5_9LAMI</name>
<feature type="region of interest" description="Disordered" evidence="14">
    <location>
        <begin position="880"/>
        <end position="905"/>
    </location>
</feature>
<dbReference type="PROSITE" id="PS51450">
    <property type="entry name" value="LRR"/>
    <property type="match status" value="1"/>
</dbReference>
<dbReference type="SUPFAM" id="SSF56112">
    <property type="entry name" value="Protein kinase-like (PK-like)"/>
    <property type="match status" value="1"/>
</dbReference>
<feature type="transmembrane region" description="Helical" evidence="15">
    <location>
        <begin position="524"/>
        <end position="545"/>
    </location>
</feature>
<keyword evidence="4 15" id="KW-0812">Transmembrane</keyword>
<keyword evidence="12" id="KW-0325">Glycoprotein</keyword>
<feature type="binding site" evidence="13">
    <location>
        <position position="609"/>
    </location>
    <ligand>
        <name>ATP</name>
        <dbReference type="ChEBI" id="CHEBI:30616"/>
    </ligand>
</feature>
<dbReference type="InterPro" id="IPR017441">
    <property type="entry name" value="Protein_kinase_ATP_BS"/>
</dbReference>
<organism evidence="17">
    <name type="scientific">Sesamum angustifolium</name>
    <dbReference type="NCBI Taxonomy" id="2727405"/>
    <lineage>
        <taxon>Eukaryota</taxon>
        <taxon>Viridiplantae</taxon>
        <taxon>Streptophyta</taxon>
        <taxon>Embryophyta</taxon>
        <taxon>Tracheophyta</taxon>
        <taxon>Spermatophyta</taxon>
        <taxon>Magnoliopsida</taxon>
        <taxon>eudicotyledons</taxon>
        <taxon>Gunneridae</taxon>
        <taxon>Pentapetalae</taxon>
        <taxon>asterids</taxon>
        <taxon>lamiids</taxon>
        <taxon>Lamiales</taxon>
        <taxon>Pedaliaceae</taxon>
        <taxon>Sesamum</taxon>
    </lineage>
</organism>
<keyword evidence="11 15" id="KW-0472">Membrane</keyword>
<dbReference type="CDD" id="cd14066">
    <property type="entry name" value="STKc_IRAK"/>
    <property type="match status" value="1"/>
</dbReference>
<keyword evidence="10 15" id="KW-1133">Transmembrane helix</keyword>
<evidence type="ECO:0000259" key="16">
    <source>
        <dbReference type="PROSITE" id="PS50011"/>
    </source>
</evidence>
<keyword evidence="3" id="KW-0808">Transferase</keyword>